<name>A0AAW0F8F9_9TRYP</name>
<dbReference type="Proteomes" id="UP001430356">
    <property type="component" value="Unassembled WGS sequence"/>
</dbReference>
<comment type="caution">
    <text evidence="1">The sequence shown here is derived from an EMBL/GenBank/DDBJ whole genome shotgun (WGS) entry which is preliminary data.</text>
</comment>
<dbReference type="EMBL" id="JAECZO010000020">
    <property type="protein sequence ID" value="KAK7201786.1"/>
    <property type="molecule type" value="Genomic_DNA"/>
</dbReference>
<proteinExistence type="predicted"/>
<gene>
    <name evidence="1" type="ORF">NESM_000244800</name>
</gene>
<sequence>MAPPLLGRARGVSSKGADALVSLTQSCYPFSAVLFTSTITTSTPGSFDALHSKLHIRRATQHALTADAPGVDRLVARRQIALRTASSGGGRTWWAALYAADGTAPAAQGERDVLSPPTTVDESIRCCPDAVLLIDGVEVVDVARVVAPTLVEAVTTIGATRSTVGAVSSTHRADRRPPSYCRRRVNWGDIWAAKRCALRGADLLELSLSVSDADEVRERVLVAVANPGTTLADLHRQAYATRRGPLRSSFGFSFPCVRAALPASVIYAVRVLRLWQQRVDASELCTSVFWVSALGHLLDADMRDTASVLANHAHECVRRARDLGLTEEQASFLSALRERGSSGGPTTGAATLAGDAVQALLTYLLTTAVLAQAREASLELWNGSNYFLPAEVFASTTDAAAAVRHRPATPLSFSVFTELYRVSWCEEQ</sequence>
<reference evidence="1 2" key="1">
    <citation type="journal article" date="2021" name="MBio">
        <title>A New Model Trypanosomatid, Novymonas esmeraldas: Genomic Perception of Its 'Candidatus Pandoraea novymonadis' Endosymbiont.</title>
        <authorList>
            <person name="Zakharova A."/>
            <person name="Saura A."/>
            <person name="Butenko A."/>
            <person name="Podesvova L."/>
            <person name="Warmusova S."/>
            <person name="Kostygov A.Y."/>
            <person name="Nenarokova A."/>
            <person name="Lukes J."/>
            <person name="Opperdoes F.R."/>
            <person name="Yurchenko V."/>
        </authorList>
    </citation>
    <scope>NUCLEOTIDE SEQUENCE [LARGE SCALE GENOMIC DNA]</scope>
    <source>
        <strain evidence="1 2">E262AT.01</strain>
    </source>
</reference>
<evidence type="ECO:0000313" key="2">
    <source>
        <dbReference type="Proteomes" id="UP001430356"/>
    </source>
</evidence>
<organism evidence="1 2">
    <name type="scientific">Novymonas esmeraldas</name>
    <dbReference type="NCBI Taxonomy" id="1808958"/>
    <lineage>
        <taxon>Eukaryota</taxon>
        <taxon>Discoba</taxon>
        <taxon>Euglenozoa</taxon>
        <taxon>Kinetoplastea</taxon>
        <taxon>Metakinetoplastina</taxon>
        <taxon>Trypanosomatida</taxon>
        <taxon>Trypanosomatidae</taxon>
        <taxon>Novymonas</taxon>
    </lineage>
</organism>
<keyword evidence="2" id="KW-1185">Reference proteome</keyword>
<accession>A0AAW0F8F9</accession>
<evidence type="ECO:0000313" key="1">
    <source>
        <dbReference type="EMBL" id="KAK7201786.1"/>
    </source>
</evidence>
<dbReference type="AlphaFoldDB" id="A0AAW0F8F9"/>
<protein>
    <submittedName>
        <fullName evidence="1">Uncharacterized protein</fullName>
    </submittedName>
</protein>